<gene>
    <name evidence="1" type="ORF">KME15_02650</name>
</gene>
<evidence type="ECO:0000313" key="2">
    <source>
        <dbReference type="Proteomes" id="UP000757435"/>
    </source>
</evidence>
<dbReference type="InterPro" id="IPR018655">
    <property type="entry name" value="DUF2086"/>
</dbReference>
<accession>A0A951Q969</accession>
<reference evidence="1" key="2">
    <citation type="journal article" date="2022" name="Microbiol. Resour. Announc.">
        <title>Metagenome Sequencing to Explore Phylogenomics of Terrestrial Cyanobacteria.</title>
        <authorList>
            <person name="Ward R.D."/>
            <person name="Stajich J.E."/>
            <person name="Johansen J.R."/>
            <person name="Huntemann M."/>
            <person name="Clum A."/>
            <person name="Foster B."/>
            <person name="Foster B."/>
            <person name="Roux S."/>
            <person name="Palaniappan K."/>
            <person name="Varghese N."/>
            <person name="Mukherjee S."/>
            <person name="Reddy T.B.K."/>
            <person name="Daum C."/>
            <person name="Copeland A."/>
            <person name="Chen I.A."/>
            <person name="Ivanova N.N."/>
            <person name="Kyrpides N.C."/>
            <person name="Shapiro N."/>
            <person name="Eloe-Fadrosh E.A."/>
            <person name="Pietrasiak N."/>
        </authorList>
    </citation>
    <scope>NUCLEOTIDE SEQUENCE</scope>
    <source>
        <strain evidence="1">UHER 2000/2452</strain>
    </source>
</reference>
<dbReference type="AlphaFoldDB" id="A0A951Q969"/>
<dbReference type="Pfam" id="PF09859">
    <property type="entry name" value="Oxygenase-NA"/>
    <property type="match status" value="1"/>
</dbReference>
<name>A0A951Q969_9CYAN</name>
<comment type="caution">
    <text evidence="1">The sequence shown here is derived from an EMBL/GenBank/DDBJ whole genome shotgun (WGS) entry which is preliminary data.</text>
</comment>
<dbReference type="Proteomes" id="UP000757435">
    <property type="component" value="Unassembled WGS sequence"/>
</dbReference>
<organism evidence="1 2">
    <name type="scientific">Drouetiella hepatica Uher 2000/2452</name>
    <dbReference type="NCBI Taxonomy" id="904376"/>
    <lineage>
        <taxon>Bacteria</taxon>
        <taxon>Bacillati</taxon>
        <taxon>Cyanobacteriota</taxon>
        <taxon>Cyanophyceae</taxon>
        <taxon>Oculatellales</taxon>
        <taxon>Oculatellaceae</taxon>
        <taxon>Drouetiella</taxon>
    </lineage>
</organism>
<dbReference type="EMBL" id="JAHHHD010000002">
    <property type="protein sequence ID" value="MBW4657549.1"/>
    <property type="molecule type" value="Genomic_DNA"/>
</dbReference>
<reference evidence="1" key="1">
    <citation type="submission" date="2021-05" db="EMBL/GenBank/DDBJ databases">
        <authorList>
            <person name="Pietrasiak N."/>
            <person name="Ward R."/>
            <person name="Stajich J.E."/>
            <person name="Kurbessoian T."/>
        </authorList>
    </citation>
    <scope>NUCLEOTIDE SEQUENCE</scope>
    <source>
        <strain evidence="1">UHER 2000/2452</strain>
    </source>
</reference>
<evidence type="ECO:0000313" key="1">
    <source>
        <dbReference type="EMBL" id="MBW4657549.1"/>
    </source>
</evidence>
<proteinExistence type="predicted"/>
<protein>
    <submittedName>
        <fullName evidence="1">2OG-Fe(II) oxygenase</fullName>
    </submittedName>
</protein>
<sequence length="42" mass="4606">MQSQAEIVSLRQGEAVIFAVSHRPVRGDRLATKLIQSALLES</sequence>